<reference evidence="2 3" key="1">
    <citation type="journal article" date="2019" name="Commun. Biol.">
        <title>The bagworm genome reveals a unique fibroin gene that provides high tensile strength.</title>
        <authorList>
            <person name="Kono N."/>
            <person name="Nakamura H."/>
            <person name="Ohtoshi R."/>
            <person name="Tomita M."/>
            <person name="Numata K."/>
            <person name="Arakawa K."/>
        </authorList>
    </citation>
    <scope>NUCLEOTIDE SEQUENCE [LARGE SCALE GENOMIC DNA]</scope>
</reference>
<name>A0A4C1TXF8_EUMVA</name>
<evidence type="ECO:0000256" key="1">
    <source>
        <dbReference type="SAM" id="MobiDB-lite"/>
    </source>
</evidence>
<accession>A0A4C1TXF8</accession>
<evidence type="ECO:0000313" key="2">
    <source>
        <dbReference type="EMBL" id="GBP18316.1"/>
    </source>
</evidence>
<comment type="caution">
    <text evidence="2">The sequence shown here is derived from an EMBL/GenBank/DDBJ whole genome shotgun (WGS) entry which is preliminary data.</text>
</comment>
<dbReference type="Proteomes" id="UP000299102">
    <property type="component" value="Unassembled WGS sequence"/>
</dbReference>
<keyword evidence="3" id="KW-1185">Reference proteome</keyword>
<evidence type="ECO:0000313" key="3">
    <source>
        <dbReference type="Proteomes" id="UP000299102"/>
    </source>
</evidence>
<dbReference type="EMBL" id="BGZK01000095">
    <property type="protein sequence ID" value="GBP18316.1"/>
    <property type="molecule type" value="Genomic_DNA"/>
</dbReference>
<proteinExistence type="predicted"/>
<feature type="compositionally biased region" description="Basic and acidic residues" evidence="1">
    <location>
        <begin position="65"/>
        <end position="80"/>
    </location>
</feature>
<dbReference type="AlphaFoldDB" id="A0A4C1TXF8"/>
<protein>
    <submittedName>
        <fullName evidence="2">Uncharacterized protein</fullName>
    </submittedName>
</protein>
<organism evidence="2 3">
    <name type="scientific">Eumeta variegata</name>
    <name type="common">Bagworm moth</name>
    <name type="synonym">Eumeta japonica</name>
    <dbReference type="NCBI Taxonomy" id="151549"/>
    <lineage>
        <taxon>Eukaryota</taxon>
        <taxon>Metazoa</taxon>
        <taxon>Ecdysozoa</taxon>
        <taxon>Arthropoda</taxon>
        <taxon>Hexapoda</taxon>
        <taxon>Insecta</taxon>
        <taxon>Pterygota</taxon>
        <taxon>Neoptera</taxon>
        <taxon>Endopterygota</taxon>
        <taxon>Lepidoptera</taxon>
        <taxon>Glossata</taxon>
        <taxon>Ditrysia</taxon>
        <taxon>Tineoidea</taxon>
        <taxon>Psychidae</taxon>
        <taxon>Oiketicinae</taxon>
        <taxon>Eumeta</taxon>
    </lineage>
</organism>
<sequence length="80" mass="9317">MKDGDPKHVEDQDGEWNSINRDWNRQCIYHDSGDSPCMRLVRSSAPYRARFIRLARKRAKHPGCHNKDGRIARSPDPLCK</sequence>
<feature type="region of interest" description="Disordered" evidence="1">
    <location>
        <begin position="58"/>
        <end position="80"/>
    </location>
</feature>
<gene>
    <name evidence="2" type="ORF">EVAR_9163_1</name>
</gene>